<sequence length="2122" mass="250538">MNTVIKTYLLSGNDILHPLIYLRVDNLQKNEIKNYIINFKSMQQNLINYRKRINQIVSPAFFKERKVSEVVELQPLILNNRIKSLHLPEGQQLFLDNSIELDFSGFKTAQINLSHNITVFQSPGQFDGGQAMKRSIILSRNSSPKNRKLQRRGTLFLIDENEQKKYEQWVSRLRKRTTDYFINIILNHYVELFASMQMKHYSHLVDIYNDIGEQLLQSPITLIRFTLVIGSYLLEMKDFNKSSFLSKQLFIISKMLSLYKERARIMLFISKICQQGQLYELSLQILEDGLVYSWLSDGQEEEAQIYESMGISLFYMQQQKKARVFHFKYVNGHLEPHNSQLRISIIQQLQLSERLLQEKGEKQEFMNEVVLSRLQFPFLKREKNKVIKKIDISQFEENVKQVISEQSQVIKYESILLRDSQIQQPKMKLRDLGTITQKYLEMKRKSIRLQWKQRERINNYTLDKNLNEYITQRNKQIIDCSVLFQRIHDNVAHKKDKELEPILINQSQKKPLILYIRKTYCYAIMKETMSQFICSGLVYKLFVFVELMQNIYFVMHPILQFELDIVFVQYFRQVIQYSQLTYILDAMDQNQSIILLYTAFGLQITLLFLIGLSVNFVKQKKKITTVTSYSFKAISFYALILNTFLHVCFINIFLVFLICYPDSQYSFGVECYSGVYILHTVMAALGIFLYVIIQYYFSTFYIDLKPFSDVPFAQPQNRYDYIKILFKSAILLFITIDYNGENPQTYIIFVLILYFVLLMLRVYEPQHFQQDIYRFIIACDVIQFSLAFSYTLHKFLDNGSPDTVGFYFILAAIPFAYYCVIQVGHKKNNYFQVKGIKKLSDPNQHEQLYNQLIYIIDRRDNLQNYLLLEGILVQHMETCQNQNCQCQYLSESKTKDQDELVWYKFIIQMIDLSIARFPKSCKLHLLQSYIQNSKLNNKFKCYYSLQHIKQLETSLKEEFQAFRDLHTLEEMMSEEDQKVDIIIDVLQVVKFQKYYGQFQNLLEESVKRHNEFWCELQENNPDIQKLFNLGGQITQSVEDVKVLYDKLMDINPNHINTLKIFGQFQNEVINADNLGIRILEKATQIENAQQAYSNETQTEKYGENSNTCIMTCSAETKSLGLIQSCNKEIEKLGYHKYELINQFITRVMPKCYADNHDKFMSKYLESNESQIVGKERTVYCQHKNGSIIPCQLMFKILPQLKKGLRMVSFFKVLESFDSNYYILFNPTTFLIYGLSQNCQDSFGIPVNFSYGNNAHSNDFTMETLILDFNHLVEKLKISQDNIQTAFPLQLDTTKLQRQFILEDSVDRLSLMEEQEINNNNNNNNQLNQKGTSEQLKSSVKKESLFKVYKISCTVEKQQYTDLEVAILKFTEATAFQEASKSGNYYQSEIKLKSKQTKYSSSATRKKADQQVNDDYLNEDRSSVNSVQSSLNDDMRRLKDFKALMSEKKVPRNIRTIQITMLSLTLILLTVSIVDLALKGVQNASFKYSSQILSDVYWRTNQMSTITFHSRILELLGKGEYNNSNGLTTSTLREDLISRLKIVQKLQFDTLKVKNDLEKSNVEVPTQYHYNFTSLLIDNTYQNTELTLIDSIREAISHVIILIGTDIQDFKSDDYITPAQQSSFFINYNGLRNIRLGLEERTEQFYNFFQDLLSNKFSTFLVLMIISIIILIITHAIVIPILLKVDKANNKVLSMFGLIPPMEIKELSDKCERFLKDYIEDFNEKKELENRINNKNQEENKKQQQQQDKNYIEMNNEEHIDDKQKEQMERQKELQRLEDQEKERLRLEMLEEENRKKQEEENKQKRHMRHKKKKKHKYNIQEIELTEDERTRIEKLERSNEKNDSSALIKFMLFFILFTGFFVAQLVLETTYLNSVKFLFEHLKLSHQRYYIMMYRVVYGVEDIIQEQPIKIDNVWMQQLYHTLIYDAERDVFESYKSFPLTGFETYKQYYDWFNFNDMCSNITLMENLGNALTETGCRQVQNGILEKGLRTSVINLALYSNDTLRISGNNTKYSIINGNTFQIINDIIKYIRPAFNTLNNAYIADSNSYFNNAQSIEVIKFIVLIIAWIILFFIIWMPYLTKLSIQIWMTKGMMNMIPMSIIQKNEKLKFRFLQDNIMTMVQ</sequence>
<feature type="region of interest" description="Disordered" evidence="1">
    <location>
        <begin position="1400"/>
        <end position="1422"/>
    </location>
</feature>
<dbReference type="PANTHER" id="PTHR31600">
    <property type="entry name" value="TINY MACROCYSTS PROTEIN B-RELATED"/>
    <property type="match status" value="1"/>
</dbReference>
<feature type="transmembrane region" description="Helical" evidence="2">
    <location>
        <begin position="676"/>
        <end position="697"/>
    </location>
</feature>
<accession>A0A8S1Y254</accession>
<dbReference type="OrthoDB" id="312072at2759"/>
<keyword evidence="2" id="KW-0472">Membrane</keyword>
<feature type="region of interest" description="Disordered" evidence="1">
    <location>
        <begin position="1758"/>
        <end position="1777"/>
    </location>
</feature>
<organism evidence="4 5">
    <name type="scientific">Paramecium octaurelia</name>
    <dbReference type="NCBI Taxonomy" id="43137"/>
    <lineage>
        <taxon>Eukaryota</taxon>
        <taxon>Sar</taxon>
        <taxon>Alveolata</taxon>
        <taxon>Ciliophora</taxon>
        <taxon>Intramacronucleata</taxon>
        <taxon>Oligohymenophorea</taxon>
        <taxon>Peniculida</taxon>
        <taxon>Parameciidae</taxon>
        <taxon>Paramecium</taxon>
    </lineage>
</organism>
<evidence type="ECO:0000256" key="1">
    <source>
        <dbReference type="SAM" id="MobiDB-lite"/>
    </source>
</evidence>
<evidence type="ECO:0000259" key="3">
    <source>
        <dbReference type="Pfam" id="PF25474"/>
    </source>
</evidence>
<dbReference type="Proteomes" id="UP000683925">
    <property type="component" value="Unassembled WGS sequence"/>
</dbReference>
<dbReference type="PANTHER" id="PTHR31600:SF2">
    <property type="entry name" value="GAMETE ENRICHED GENE 10 PROTEIN-RELATED"/>
    <property type="match status" value="1"/>
</dbReference>
<dbReference type="InterPro" id="IPR052994">
    <property type="entry name" value="Tiny_macrocysts_regulators"/>
</dbReference>
<evidence type="ECO:0000256" key="2">
    <source>
        <dbReference type="SAM" id="Phobius"/>
    </source>
</evidence>
<proteinExistence type="predicted"/>
<feature type="region of interest" description="Disordered" evidence="1">
    <location>
        <begin position="1787"/>
        <end position="1816"/>
    </location>
</feature>
<evidence type="ECO:0000313" key="5">
    <source>
        <dbReference type="Proteomes" id="UP000683925"/>
    </source>
</evidence>
<feature type="transmembrane region" description="Helical" evidence="2">
    <location>
        <begin position="1846"/>
        <end position="1867"/>
    </location>
</feature>
<feature type="transmembrane region" description="Helical" evidence="2">
    <location>
        <begin position="804"/>
        <end position="824"/>
    </location>
</feature>
<feature type="domain" description="TmcB/TmcC TPR repeats" evidence="3">
    <location>
        <begin position="979"/>
        <end position="1090"/>
    </location>
</feature>
<comment type="caution">
    <text evidence="4">The sequence shown here is derived from an EMBL/GenBank/DDBJ whole genome shotgun (WGS) entry which is preliminary data.</text>
</comment>
<feature type="transmembrane region" description="Helical" evidence="2">
    <location>
        <begin position="746"/>
        <end position="763"/>
    </location>
</feature>
<protein>
    <recommendedName>
        <fullName evidence="3">TmcB/TmcC TPR repeats domain-containing protein</fullName>
    </recommendedName>
</protein>
<keyword evidence="2" id="KW-0812">Transmembrane</keyword>
<evidence type="ECO:0000313" key="4">
    <source>
        <dbReference type="EMBL" id="CAD8207750.1"/>
    </source>
</evidence>
<feature type="transmembrane region" description="Helical" evidence="2">
    <location>
        <begin position="594"/>
        <end position="614"/>
    </location>
</feature>
<gene>
    <name evidence="4" type="ORF">POCTA_138.1.T1420016</name>
</gene>
<feature type="compositionally biased region" description="Basic and acidic residues" evidence="1">
    <location>
        <begin position="1787"/>
        <end position="1802"/>
    </location>
</feature>
<dbReference type="InterPro" id="IPR057352">
    <property type="entry name" value="TPR_TmcB/C"/>
</dbReference>
<keyword evidence="2" id="KW-1133">Transmembrane helix</keyword>
<feature type="transmembrane region" description="Helical" evidence="2">
    <location>
        <begin position="775"/>
        <end position="792"/>
    </location>
</feature>
<dbReference type="Pfam" id="PF25474">
    <property type="entry name" value="TPR_TmcB"/>
    <property type="match status" value="1"/>
</dbReference>
<keyword evidence="5" id="KW-1185">Reference proteome</keyword>
<name>A0A8S1Y254_PAROT</name>
<reference evidence="4" key="1">
    <citation type="submission" date="2021-01" db="EMBL/GenBank/DDBJ databases">
        <authorList>
            <consortium name="Genoscope - CEA"/>
            <person name="William W."/>
        </authorList>
    </citation>
    <scope>NUCLEOTIDE SEQUENCE</scope>
</reference>
<feature type="transmembrane region" description="Helical" evidence="2">
    <location>
        <begin position="2061"/>
        <end position="2081"/>
    </location>
</feature>
<feature type="compositionally biased region" description="Basic residues" evidence="1">
    <location>
        <begin position="1803"/>
        <end position="1816"/>
    </location>
</feature>
<dbReference type="EMBL" id="CAJJDP010000143">
    <property type="protein sequence ID" value="CAD8207750.1"/>
    <property type="molecule type" value="Genomic_DNA"/>
</dbReference>
<feature type="transmembrane region" description="Helical" evidence="2">
    <location>
        <begin position="1659"/>
        <end position="1682"/>
    </location>
</feature>
<feature type="transmembrane region" description="Helical" evidence="2">
    <location>
        <begin position="634"/>
        <end position="656"/>
    </location>
</feature>